<accession>U1LJJ2</accession>
<dbReference type="PROSITE" id="PS00583">
    <property type="entry name" value="PFKB_KINASES_1"/>
    <property type="match status" value="1"/>
</dbReference>
<dbReference type="PANTHER" id="PTHR43085:SF54">
    <property type="entry name" value="PUTATIVE-RELATED"/>
    <property type="match status" value="1"/>
</dbReference>
<evidence type="ECO:0000313" key="6">
    <source>
        <dbReference type="Proteomes" id="UP000016464"/>
    </source>
</evidence>
<feature type="domain" description="Carbohydrate kinase PfkB" evidence="4">
    <location>
        <begin position="5"/>
        <end position="316"/>
    </location>
</feature>
<reference evidence="5 6" key="1">
    <citation type="journal article" date="2013" name="Genome Announc.">
        <title>Draft Genome Sequence of Exiguobacterium pavilionensis Strain RW-2, with Wide Thermal, Salinity, and pH Tolerance, Isolated from Modern Freshwater Microbialites.</title>
        <authorList>
            <person name="White R.A.III."/>
            <person name="Grassa C.J."/>
            <person name="Suttle C.A."/>
        </authorList>
    </citation>
    <scope>NUCLEOTIDE SEQUENCE [LARGE SCALE GENOMIC DNA]</scope>
    <source>
        <strain evidence="5 6">RW-2</strain>
    </source>
</reference>
<dbReference type="eggNOG" id="COG0524">
    <property type="taxonomic scope" value="Bacteria"/>
</dbReference>
<dbReference type="Proteomes" id="UP000016464">
    <property type="component" value="Unassembled WGS sequence"/>
</dbReference>
<dbReference type="PROSITE" id="PS00584">
    <property type="entry name" value="PFKB_KINASES_2"/>
    <property type="match status" value="1"/>
</dbReference>
<keyword evidence="2" id="KW-0808">Transferase</keyword>
<comment type="similarity">
    <text evidence="1">Belongs to the carbohydrate kinase PfkB family.</text>
</comment>
<dbReference type="InterPro" id="IPR011611">
    <property type="entry name" value="PfkB_dom"/>
</dbReference>
<dbReference type="CDD" id="cd01167">
    <property type="entry name" value="bac_FRK"/>
    <property type="match status" value="1"/>
</dbReference>
<dbReference type="AlphaFoldDB" id="U1LJJ2"/>
<gene>
    <name evidence="5" type="ORF">M467_10260</name>
</gene>
<keyword evidence="3" id="KW-0418">Kinase</keyword>
<evidence type="ECO:0000256" key="3">
    <source>
        <dbReference type="ARBA" id="ARBA00022777"/>
    </source>
</evidence>
<dbReference type="InterPro" id="IPR029056">
    <property type="entry name" value="Ribokinase-like"/>
</dbReference>
<dbReference type="PANTHER" id="PTHR43085">
    <property type="entry name" value="HEXOKINASE FAMILY MEMBER"/>
    <property type="match status" value="1"/>
</dbReference>
<dbReference type="EMBL" id="ATCL01000014">
    <property type="protein sequence ID" value="ERG67663.1"/>
    <property type="molecule type" value="Genomic_DNA"/>
</dbReference>
<sequence length="329" mass="36212">MEMNMRQLHCMGEALIDLIAHTKGQSLDQVTTFERVAGGAPANVAAVVASLGGQSSLITKLGNDAFGDYLVSTLKAKGVGVEHIFRTSEANTALAFVSVKEDGDRDFSFYRNPSADLLLNEDEVKREWFNQQDIFHFGSVDLVESPMKYAHRRAIEWMTQAGGIISFDPNVRTSLWNDLDVYKQTIQEFLPFAHILKVSEEELEFITGIPEQKRAIASLFKGNVRIVLYTKGARGATIYTKDHTWEVPTFPIKVADTTGAGDAFMGGFLYQLLVNEATVSTLEPFIGRHGEEVLRFANATGALVASVKGAIDVLPTQTHVNTLLDTHSV</sequence>
<comment type="caution">
    <text evidence="5">The sequence shown here is derived from an EMBL/GenBank/DDBJ whole genome shotgun (WGS) entry which is preliminary data.</text>
</comment>
<dbReference type="Gene3D" id="3.40.1190.20">
    <property type="match status" value="1"/>
</dbReference>
<keyword evidence="6" id="KW-1185">Reference proteome</keyword>
<name>U1LJJ2_9BACL</name>
<dbReference type="InterPro" id="IPR002173">
    <property type="entry name" value="Carboh/pur_kinase_PfkB_CS"/>
</dbReference>
<dbReference type="SUPFAM" id="SSF53613">
    <property type="entry name" value="Ribokinase-like"/>
    <property type="match status" value="1"/>
</dbReference>
<protein>
    <recommendedName>
        <fullName evidence="4">Carbohydrate kinase PfkB domain-containing protein</fullName>
    </recommendedName>
</protein>
<evidence type="ECO:0000256" key="2">
    <source>
        <dbReference type="ARBA" id="ARBA00022679"/>
    </source>
</evidence>
<dbReference type="PATRIC" id="fig|1345023.5.peg.1062"/>
<evidence type="ECO:0000313" key="5">
    <source>
        <dbReference type="EMBL" id="ERG67663.1"/>
    </source>
</evidence>
<dbReference type="Pfam" id="PF00294">
    <property type="entry name" value="PfkB"/>
    <property type="match status" value="1"/>
</dbReference>
<evidence type="ECO:0000259" key="4">
    <source>
        <dbReference type="Pfam" id="PF00294"/>
    </source>
</evidence>
<organism evidence="5 6">
    <name type="scientific">Exiguobacterium chiriqhucha RW-2</name>
    <dbReference type="NCBI Taxonomy" id="1345023"/>
    <lineage>
        <taxon>Bacteria</taxon>
        <taxon>Bacillati</taxon>
        <taxon>Bacillota</taxon>
        <taxon>Bacilli</taxon>
        <taxon>Bacillales</taxon>
        <taxon>Bacillales Family XII. Incertae Sedis</taxon>
        <taxon>Exiguobacterium</taxon>
    </lineage>
</organism>
<dbReference type="InterPro" id="IPR050306">
    <property type="entry name" value="PfkB_Carbo_kinase"/>
</dbReference>
<evidence type="ECO:0000256" key="1">
    <source>
        <dbReference type="ARBA" id="ARBA00010688"/>
    </source>
</evidence>
<proteinExistence type="inferred from homology"/>
<dbReference type="GO" id="GO:0016301">
    <property type="term" value="F:kinase activity"/>
    <property type="evidence" value="ECO:0007669"/>
    <property type="project" value="UniProtKB-KW"/>
</dbReference>